<keyword evidence="6" id="KW-0564">Palmitate</keyword>
<keyword evidence="5 8" id="KW-0472">Membrane</keyword>
<keyword evidence="3" id="KW-0309">Germination</keyword>
<dbReference type="InterPro" id="IPR008844">
    <property type="entry name" value="Spore_GerAC-like"/>
</dbReference>
<dbReference type="Pfam" id="PF25198">
    <property type="entry name" value="Spore_GerAC_N"/>
    <property type="match status" value="1"/>
</dbReference>
<evidence type="ECO:0000256" key="2">
    <source>
        <dbReference type="ARBA" id="ARBA00007886"/>
    </source>
</evidence>
<evidence type="ECO:0000313" key="11">
    <source>
        <dbReference type="EMBL" id="AZN41248.1"/>
    </source>
</evidence>
<dbReference type="InterPro" id="IPR038501">
    <property type="entry name" value="Spore_GerAC_C_sf"/>
</dbReference>
<dbReference type="Proteomes" id="UP000272528">
    <property type="component" value="Chromosome"/>
</dbReference>
<evidence type="ECO:0000256" key="4">
    <source>
        <dbReference type="ARBA" id="ARBA00022729"/>
    </source>
</evidence>
<dbReference type="GO" id="GO:0009847">
    <property type="term" value="P:spore germination"/>
    <property type="evidence" value="ECO:0007669"/>
    <property type="project" value="InterPro"/>
</dbReference>
<gene>
    <name evidence="11" type="ORF">EJC50_17400</name>
</gene>
<organism evidence="11 12">
    <name type="scientific">Paenibacillus albus</name>
    <dbReference type="NCBI Taxonomy" id="2495582"/>
    <lineage>
        <taxon>Bacteria</taxon>
        <taxon>Bacillati</taxon>
        <taxon>Bacillota</taxon>
        <taxon>Bacilli</taxon>
        <taxon>Bacillales</taxon>
        <taxon>Paenibacillaceae</taxon>
        <taxon>Paenibacillus</taxon>
    </lineage>
</organism>
<keyword evidence="8" id="KW-1133">Transmembrane helix</keyword>
<evidence type="ECO:0000256" key="7">
    <source>
        <dbReference type="ARBA" id="ARBA00023288"/>
    </source>
</evidence>
<dbReference type="AlphaFoldDB" id="A0A3S9A687"/>
<reference evidence="12" key="1">
    <citation type="submission" date="2018-12" db="EMBL/GenBank/DDBJ databases">
        <title>Genome sequence of Peanibacillus sp.</title>
        <authorList>
            <person name="Subramani G."/>
            <person name="Srinivasan S."/>
            <person name="Kim M.K."/>
        </authorList>
    </citation>
    <scope>NUCLEOTIDE SEQUENCE [LARGE SCALE GENOMIC DNA]</scope>
    <source>
        <strain evidence="12">18JY67-1</strain>
    </source>
</reference>
<evidence type="ECO:0000256" key="3">
    <source>
        <dbReference type="ARBA" id="ARBA00022544"/>
    </source>
</evidence>
<dbReference type="Pfam" id="PF05504">
    <property type="entry name" value="Spore_GerAC"/>
    <property type="match status" value="1"/>
</dbReference>
<dbReference type="EMBL" id="CP034437">
    <property type="protein sequence ID" value="AZN41248.1"/>
    <property type="molecule type" value="Genomic_DNA"/>
</dbReference>
<dbReference type="Gene3D" id="3.30.300.210">
    <property type="entry name" value="Nutrient germinant receptor protein C, domain 3"/>
    <property type="match status" value="1"/>
</dbReference>
<dbReference type="KEGG" id="palb:EJC50_17400"/>
<evidence type="ECO:0000259" key="10">
    <source>
        <dbReference type="Pfam" id="PF25198"/>
    </source>
</evidence>
<dbReference type="PANTHER" id="PTHR35789">
    <property type="entry name" value="SPORE GERMINATION PROTEIN B3"/>
    <property type="match status" value="1"/>
</dbReference>
<comment type="similarity">
    <text evidence="2">Belongs to the GerABKC lipoprotein family.</text>
</comment>
<dbReference type="OrthoDB" id="2433998at2"/>
<evidence type="ECO:0000256" key="6">
    <source>
        <dbReference type="ARBA" id="ARBA00023139"/>
    </source>
</evidence>
<feature type="domain" description="Spore germination GerAC-like C-terminal" evidence="9">
    <location>
        <begin position="258"/>
        <end position="413"/>
    </location>
</feature>
<evidence type="ECO:0000259" key="9">
    <source>
        <dbReference type="Pfam" id="PF05504"/>
    </source>
</evidence>
<keyword evidence="12" id="KW-1185">Reference proteome</keyword>
<protein>
    <submittedName>
        <fullName evidence="11">Ger(X)C family spore germination protein</fullName>
    </submittedName>
</protein>
<evidence type="ECO:0000313" key="12">
    <source>
        <dbReference type="Proteomes" id="UP000272528"/>
    </source>
</evidence>
<sequence>MASVRAIACRILHAMEVNGLRRDSAQHQLVSEHPLRLRPRYGWRSRMVRSARKSSLSRLASCKIALVLLILLSGCAFEDIDRRAFVTSIGLDSPDTAGSTYKLTIKISLAKGDPKKIGSDFVLLHVNCNSISEGLDKLRSMSDKKLEYGHVKAIMFSEDIAKKDISLPIDYFMKRADIQKIAYMGIGKPSAYELLRFKPKEEAVASSYLFYTFERSRTQSPYVYAVPLYDASRRIMTPGLDLTLPVMDYERGNLHVDRMALFHNKQLKLVLRSEESMLLKLMTTGIRKDTFVVKTEDGSYSITTEKGTSTYQLDHGNDGATAKIAIKLRGALIEREDHAEAVTDAIKQAIAKESKAHIESEVRKLLIKMRDAGVDPLGFGLRYRARQFHHAKETAVWNGIYPKLEFQVHASVKDDDS</sequence>
<evidence type="ECO:0000256" key="1">
    <source>
        <dbReference type="ARBA" id="ARBA00004635"/>
    </source>
</evidence>
<dbReference type="InterPro" id="IPR046953">
    <property type="entry name" value="Spore_GerAC-like_C"/>
</dbReference>
<feature type="domain" description="Spore germination protein N-terminal" evidence="10">
    <location>
        <begin position="78"/>
        <end position="248"/>
    </location>
</feature>
<evidence type="ECO:0000256" key="8">
    <source>
        <dbReference type="SAM" id="Phobius"/>
    </source>
</evidence>
<proteinExistence type="inferred from homology"/>
<keyword evidence="8" id="KW-0812">Transmembrane</keyword>
<keyword evidence="7" id="KW-0449">Lipoprotein</keyword>
<dbReference type="PANTHER" id="PTHR35789:SF1">
    <property type="entry name" value="SPORE GERMINATION PROTEIN B3"/>
    <property type="match status" value="1"/>
</dbReference>
<evidence type="ECO:0000256" key="5">
    <source>
        <dbReference type="ARBA" id="ARBA00023136"/>
    </source>
</evidence>
<dbReference type="InterPro" id="IPR057336">
    <property type="entry name" value="GerAC_N"/>
</dbReference>
<comment type="subcellular location">
    <subcellularLocation>
        <location evidence="1">Membrane</location>
        <topology evidence="1">Lipid-anchor</topology>
    </subcellularLocation>
</comment>
<name>A0A3S9A687_9BACL</name>
<dbReference type="NCBIfam" id="TIGR02887">
    <property type="entry name" value="spore_ger_x_C"/>
    <property type="match status" value="1"/>
</dbReference>
<accession>A0A3S9A687</accession>
<dbReference type="GO" id="GO:0016020">
    <property type="term" value="C:membrane"/>
    <property type="evidence" value="ECO:0007669"/>
    <property type="project" value="UniProtKB-SubCell"/>
</dbReference>
<keyword evidence="4" id="KW-0732">Signal</keyword>
<feature type="transmembrane region" description="Helical" evidence="8">
    <location>
        <begin position="56"/>
        <end position="74"/>
    </location>
</feature>